<dbReference type="EMBL" id="CAXKWB010133127">
    <property type="protein sequence ID" value="CAL4243198.1"/>
    <property type="molecule type" value="Genomic_DNA"/>
</dbReference>
<proteinExistence type="predicted"/>
<dbReference type="AlphaFoldDB" id="A0AAV2SV55"/>
<organism evidence="2 3">
    <name type="scientific">Meganyctiphanes norvegica</name>
    <name type="common">Northern krill</name>
    <name type="synonym">Thysanopoda norvegica</name>
    <dbReference type="NCBI Taxonomy" id="48144"/>
    <lineage>
        <taxon>Eukaryota</taxon>
        <taxon>Metazoa</taxon>
        <taxon>Ecdysozoa</taxon>
        <taxon>Arthropoda</taxon>
        <taxon>Crustacea</taxon>
        <taxon>Multicrustacea</taxon>
        <taxon>Malacostraca</taxon>
        <taxon>Eumalacostraca</taxon>
        <taxon>Eucarida</taxon>
        <taxon>Euphausiacea</taxon>
        <taxon>Euphausiidae</taxon>
        <taxon>Meganyctiphanes</taxon>
    </lineage>
</organism>
<feature type="domain" description="C-type lectin" evidence="1">
    <location>
        <begin position="1"/>
        <end position="111"/>
    </location>
</feature>
<evidence type="ECO:0000313" key="3">
    <source>
        <dbReference type="Proteomes" id="UP001497623"/>
    </source>
</evidence>
<protein>
    <recommendedName>
        <fullName evidence="1">C-type lectin domain-containing protein</fullName>
    </recommendedName>
</protein>
<gene>
    <name evidence="2" type="ORF">MNOR_LOCUS40846</name>
</gene>
<dbReference type="SUPFAM" id="SSF56436">
    <property type="entry name" value="C-type lectin-like"/>
    <property type="match status" value="1"/>
</dbReference>
<reference evidence="2 3" key="1">
    <citation type="submission" date="2024-05" db="EMBL/GenBank/DDBJ databases">
        <authorList>
            <person name="Wallberg A."/>
        </authorList>
    </citation>
    <scope>NUCLEOTIDE SEQUENCE [LARGE SCALE GENOMIC DNA]</scope>
</reference>
<sequence length="111" mass="12377">AYSSVASTWAEAREMCHQAHLTLAEPLDPFAVADYLFTVTGHRNYWLGGRGDGSKFRWSSGEIIPSNWAPWRTGNPGNKVGTKHCLRLAPEYRTSPLMSTTCSTQLYPLCQ</sequence>
<dbReference type="InterPro" id="IPR001304">
    <property type="entry name" value="C-type_lectin-like"/>
</dbReference>
<dbReference type="Proteomes" id="UP001497623">
    <property type="component" value="Unassembled WGS sequence"/>
</dbReference>
<keyword evidence="3" id="KW-1185">Reference proteome</keyword>
<dbReference type="Gene3D" id="3.10.100.10">
    <property type="entry name" value="Mannose-Binding Protein A, subunit A"/>
    <property type="match status" value="1"/>
</dbReference>
<comment type="caution">
    <text evidence="2">The sequence shown here is derived from an EMBL/GenBank/DDBJ whole genome shotgun (WGS) entry which is preliminary data.</text>
</comment>
<dbReference type="CDD" id="cd00037">
    <property type="entry name" value="CLECT"/>
    <property type="match status" value="1"/>
</dbReference>
<dbReference type="Pfam" id="PF00059">
    <property type="entry name" value="Lectin_C"/>
    <property type="match status" value="1"/>
</dbReference>
<dbReference type="PROSITE" id="PS50041">
    <property type="entry name" value="C_TYPE_LECTIN_2"/>
    <property type="match status" value="1"/>
</dbReference>
<feature type="non-terminal residue" evidence="2">
    <location>
        <position position="1"/>
    </location>
</feature>
<dbReference type="InterPro" id="IPR016187">
    <property type="entry name" value="CTDL_fold"/>
</dbReference>
<evidence type="ECO:0000259" key="1">
    <source>
        <dbReference type="PROSITE" id="PS50041"/>
    </source>
</evidence>
<dbReference type="InterPro" id="IPR016186">
    <property type="entry name" value="C-type_lectin-like/link_sf"/>
</dbReference>
<name>A0AAV2SV55_MEGNR</name>
<accession>A0AAV2SV55</accession>
<evidence type="ECO:0000313" key="2">
    <source>
        <dbReference type="EMBL" id="CAL4243198.1"/>
    </source>
</evidence>
<feature type="non-terminal residue" evidence="2">
    <location>
        <position position="111"/>
    </location>
</feature>